<reference evidence="12 13" key="1">
    <citation type="submission" date="2020-05" db="EMBL/GenBank/DDBJ databases">
        <title>The draft genome sequence of Maribacter arenosus CAU 1321.</title>
        <authorList>
            <person name="Mu L."/>
        </authorList>
    </citation>
    <scope>NUCLEOTIDE SEQUENCE [LARGE SCALE GENOMIC DNA]</scope>
    <source>
        <strain evidence="12 13">CAU 1321</strain>
    </source>
</reference>
<dbReference type="PANTHER" id="PTHR43394:SF1">
    <property type="entry name" value="ATP-BINDING CASSETTE SUB-FAMILY B MEMBER 10, MITOCHONDRIAL"/>
    <property type="match status" value="1"/>
</dbReference>
<dbReference type="CDD" id="cd18571">
    <property type="entry name" value="ABC_6TM_peptidase_like"/>
    <property type="match status" value="1"/>
</dbReference>
<keyword evidence="7 8" id="KW-0472">Membrane</keyword>
<name>A0ABR7VAX8_9FLAO</name>
<keyword evidence="6 8" id="KW-1133">Transmembrane helix</keyword>
<keyword evidence="4" id="KW-0378">Hydrolase</keyword>
<feature type="transmembrane region" description="Helical" evidence="8">
    <location>
        <begin position="393"/>
        <end position="412"/>
    </location>
</feature>
<evidence type="ECO:0000256" key="8">
    <source>
        <dbReference type="SAM" id="Phobius"/>
    </source>
</evidence>
<dbReference type="InterPro" id="IPR003593">
    <property type="entry name" value="AAA+_ATPase"/>
</dbReference>
<dbReference type="EMBL" id="JABTCG010000001">
    <property type="protein sequence ID" value="MBD0849418.1"/>
    <property type="molecule type" value="Genomic_DNA"/>
</dbReference>
<dbReference type="InterPro" id="IPR005074">
    <property type="entry name" value="Peptidase_C39"/>
</dbReference>
<dbReference type="CDD" id="cd02418">
    <property type="entry name" value="Peptidase_C39B"/>
    <property type="match status" value="1"/>
</dbReference>
<organism evidence="12 13">
    <name type="scientific">Maribacter arenosus</name>
    <dbReference type="NCBI Taxonomy" id="1854708"/>
    <lineage>
        <taxon>Bacteria</taxon>
        <taxon>Pseudomonadati</taxon>
        <taxon>Bacteroidota</taxon>
        <taxon>Flavobacteriia</taxon>
        <taxon>Flavobacteriales</taxon>
        <taxon>Flavobacteriaceae</taxon>
        <taxon>Maribacter</taxon>
    </lineage>
</organism>
<dbReference type="InterPro" id="IPR003439">
    <property type="entry name" value="ABC_transporter-like_ATP-bd"/>
</dbReference>
<gene>
    <name evidence="12" type="ORF">HPE63_01955</name>
</gene>
<dbReference type="Pfam" id="PF03412">
    <property type="entry name" value="Peptidase_C39"/>
    <property type="match status" value="1"/>
</dbReference>
<evidence type="ECO:0000259" key="10">
    <source>
        <dbReference type="PROSITE" id="PS50929"/>
    </source>
</evidence>
<keyword evidence="2 8" id="KW-0812">Transmembrane</keyword>
<comment type="caution">
    <text evidence="12">The sequence shown here is derived from an EMBL/GenBank/DDBJ whole genome shotgun (WGS) entry which is preliminary data.</text>
</comment>
<feature type="transmembrane region" description="Helical" evidence="8">
    <location>
        <begin position="164"/>
        <end position="186"/>
    </location>
</feature>
<dbReference type="RefSeq" id="WP_188312543.1">
    <property type="nucleotide sequence ID" value="NZ_JABTCG010000001.1"/>
</dbReference>
<dbReference type="InterPro" id="IPR039421">
    <property type="entry name" value="Type_1_exporter"/>
</dbReference>
<evidence type="ECO:0000256" key="3">
    <source>
        <dbReference type="ARBA" id="ARBA00022741"/>
    </source>
</evidence>
<feature type="transmembrane region" description="Helical" evidence="8">
    <location>
        <begin position="304"/>
        <end position="323"/>
    </location>
</feature>
<feature type="domain" description="ABC transmembrane type-1" evidence="10">
    <location>
        <begin position="166"/>
        <end position="447"/>
    </location>
</feature>
<dbReference type="SMART" id="SM00382">
    <property type="entry name" value="AAA"/>
    <property type="match status" value="1"/>
</dbReference>
<evidence type="ECO:0000256" key="1">
    <source>
        <dbReference type="ARBA" id="ARBA00004651"/>
    </source>
</evidence>
<feature type="transmembrane region" description="Helical" evidence="8">
    <location>
        <begin position="275"/>
        <end position="298"/>
    </location>
</feature>
<feature type="transmembrane region" description="Helical" evidence="8">
    <location>
        <begin position="225"/>
        <end position="244"/>
    </location>
</feature>
<keyword evidence="3" id="KW-0547">Nucleotide-binding</keyword>
<dbReference type="Pfam" id="PF00664">
    <property type="entry name" value="ABC_membrane"/>
    <property type="match status" value="1"/>
</dbReference>
<evidence type="ECO:0000256" key="6">
    <source>
        <dbReference type="ARBA" id="ARBA00022989"/>
    </source>
</evidence>
<dbReference type="PROSITE" id="PS00211">
    <property type="entry name" value="ABC_TRANSPORTER_1"/>
    <property type="match status" value="1"/>
</dbReference>
<evidence type="ECO:0000259" key="9">
    <source>
        <dbReference type="PROSITE" id="PS50893"/>
    </source>
</evidence>
<evidence type="ECO:0000313" key="12">
    <source>
        <dbReference type="EMBL" id="MBD0849418.1"/>
    </source>
</evidence>
<dbReference type="Gene3D" id="3.40.50.300">
    <property type="entry name" value="P-loop containing nucleotide triphosphate hydrolases"/>
    <property type="match status" value="1"/>
</dbReference>
<dbReference type="PROSITE" id="PS50929">
    <property type="entry name" value="ABC_TM1F"/>
    <property type="match status" value="1"/>
</dbReference>
<dbReference type="PROSITE" id="PS50893">
    <property type="entry name" value="ABC_TRANSPORTER_2"/>
    <property type="match status" value="1"/>
</dbReference>
<dbReference type="InterPro" id="IPR036640">
    <property type="entry name" value="ABC1_TM_sf"/>
</dbReference>
<dbReference type="Gene3D" id="1.20.1560.10">
    <property type="entry name" value="ABC transporter type 1, transmembrane domain"/>
    <property type="match status" value="1"/>
</dbReference>
<dbReference type="Proteomes" id="UP000598350">
    <property type="component" value="Unassembled WGS sequence"/>
</dbReference>
<dbReference type="InterPro" id="IPR017871">
    <property type="entry name" value="ABC_transporter-like_CS"/>
</dbReference>
<protein>
    <submittedName>
        <fullName evidence="12">Peptidase domain-containing ABC transporter</fullName>
    </submittedName>
</protein>
<evidence type="ECO:0000256" key="5">
    <source>
        <dbReference type="ARBA" id="ARBA00022840"/>
    </source>
</evidence>
<evidence type="ECO:0000256" key="2">
    <source>
        <dbReference type="ARBA" id="ARBA00022692"/>
    </source>
</evidence>
<proteinExistence type="predicted"/>
<keyword evidence="5" id="KW-0067">ATP-binding</keyword>
<dbReference type="PANTHER" id="PTHR43394">
    <property type="entry name" value="ATP-DEPENDENT PERMEASE MDL1, MITOCHONDRIAL"/>
    <property type="match status" value="1"/>
</dbReference>
<dbReference type="PROSITE" id="PS50990">
    <property type="entry name" value="PEPTIDASE_C39"/>
    <property type="match status" value="1"/>
</dbReference>
<feature type="transmembrane region" description="Helical" evidence="8">
    <location>
        <begin position="198"/>
        <end position="219"/>
    </location>
</feature>
<dbReference type="Pfam" id="PF00005">
    <property type="entry name" value="ABC_tran"/>
    <property type="match status" value="1"/>
</dbReference>
<feature type="domain" description="ABC transporter" evidence="9">
    <location>
        <begin position="478"/>
        <end position="715"/>
    </location>
</feature>
<evidence type="ECO:0000256" key="4">
    <source>
        <dbReference type="ARBA" id="ARBA00022801"/>
    </source>
</evidence>
<evidence type="ECO:0000259" key="11">
    <source>
        <dbReference type="PROSITE" id="PS50990"/>
    </source>
</evidence>
<dbReference type="Gene3D" id="3.90.70.10">
    <property type="entry name" value="Cysteine proteinases"/>
    <property type="match status" value="1"/>
</dbReference>
<evidence type="ECO:0000313" key="13">
    <source>
        <dbReference type="Proteomes" id="UP000598350"/>
    </source>
</evidence>
<feature type="domain" description="Peptidase C39" evidence="11">
    <location>
        <begin position="9"/>
        <end position="129"/>
    </location>
</feature>
<dbReference type="SUPFAM" id="SSF90123">
    <property type="entry name" value="ABC transporter transmembrane region"/>
    <property type="match status" value="1"/>
</dbReference>
<dbReference type="InterPro" id="IPR011527">
    <property type="entry name" value="ABC1_TM_dom"/>
</dbReference>
<keyword evidence="13" id="KW-1185">Reference proteome</keyword>
<dbReference type="InterPro" id="IPR027417">
    <property type="entry name" value="P-loop_NTPase"/>
</dbReference>
<accession>A0ABR7VAX8</accession>
<sequence length="718" mass="81277">MAGFTTYKQFDKMDCGPTCLRMVAKHYGKDISLDRLRELSYITREGVSLMGISHAAESIGLKSLGTRVDLFTLLKKVPLPCIIPWEGRHFVVLYKTDKKNAYIADPAKGKVKISHQDLKMQWSGNGQESIALLLETTPKFYDQEEEEKASFSHFLKYFLPHKNLLIQVFFAIVFSSLVSLLTPFITQSVVDIGILGRNVNFIYLVLIAQLMLTIGSTVISFIQSWISLHLSIRISLSFVIGYVAKLMKMPFTFFELKTVGDVTKRISDNSRIESFLNQSLFSVIVSVFNFVIYTAILAYYNYKILLIFLLGNGLYIGWILLFLRKRREFDHEGFKIAADSENKLLQLFYGAREIILNNIEKEKRWEWERVQSKSYKLSKKVLLWNQFQSSGATVINSVVGVVISLIVALSVIEGDMTLGMMMSVQFIMGQIQAPLSSFLGLTHSYQDAKISLERLGEVINKKQDDNATSTSISKESDIILENVSFQYEGPHSPKVLNNINLKIPHNKTTAIVGASGSGKTTLLKLLLKLYQPTEGAILIGNLNLNYVSDYHWREQCGVVMQDNYIFADTIANNIVLKTYETIDMERLLNSVQAAYIKEWIESLPLQYQTKIGSEGVGLSQGQQQRVLIARALYKDPSFIFFDEATNALDSENETVILKNLIAATRNKTVVVIAHRLSTVKYADKIVVLKKGKIVEEGTHQALLQRKEHYYTLVNSQLS</sequence>
<comment type="subcellular location">
    <subcellularLocation>
        <location evidence="1">Cell membrane</location>
        <topology evidence="1">Multi-pass membrane protein</topology>
    </subcellularLocation>
</comment>
<evidence type="ECO:0000256" key="7">
    <source>
        <dbReference type="ARBA" id="ARBA00023136"/>
    </source>
</evidence>
<dbReference type="SUPFAM" id="SSF52540">
    <property type="entry name" value="P-loop containing nucleoside triphosphate hydrolases"/>
    <property type="match status" value="1"/>
</dbReference>